<proteinExistence type="predicted"/>
<dbReference type="CDD" id="cd00085">
    <property type="entry name" value="HNHc"/>
    <property type="match status" value="1"/>
</dbReference>
<reference evidence="3 4" key="1">
    <citation type="journal article" date="2015" name="Genome Announc.">
        <title>Draft Genome Sequence of the Terrestrial Cyanobacterium Scytonema millei VB511283, Isolated from Eastern India.</title>
        <authorList>
            <person name="Sen D."/>
            <person name="Chandrababunaidu M.M."/>
            <person name="Singh D."/>
            <person name="Sanghi N."/>
            <person name="Ghorai A."/>
            <person name="Mishra G.P."/>
            <person name="Madduluri M."/>
            <person name="Adhikary S.P."/>
            <person name="Tripathy S."/>
        </authorList>
    </citation>
    <scope>NUCLEOTIDE SEQUENCE [LARGE SCALE GENOMIC DNA]</scope>
    <source>
        <strain evidence="3 4">VB511283</strain>
    </source>
</reference>
<dbReference type="GO" id="GO:0004519">
    <property type="term" value="F:endonuclease activity"/>
    <property type="evidence" value="ECO:0007669"/>
    <property type="project" value="UniProtKB-KW"/>
</dbReference>
<dbReference type="AlphaFoldDB" id="A0A9X5I6M9"/>
<feature type="domain" description="ScoMcrA-like DNA sulfur-binding" evidence="2">
    <location>
        <begin position="10"/>
        <end position="162"/>
    </location>
</feature>
<keyword evidence="3" id="KW-0540">Nuclease</keyword>
<dbReference type="Pfam" id="PF13391">
    <property type="entry name" value="HNH_2"/>
    <property type="match status" value="1"/>
</dbReference>
<dbReference type="PIRSF" id="PIRSF030850">
    <property type="entry name" value="UCP030850"/>
    <property type="match status" value="1"/>
</dbReference>
<accession>A0A9X5I6M9</accession>
<keyword evidence="3" id="KW-0255">Endonuclease</keyword>
<evidence type="ECO:0000313" key="3">
    <source>
        <dbReference type="EMBL" id="NHC36914.1"/>
    </source>
</evidence>
<dbReference type="OrthoDB" id="5678128at2"/>
<keyword evidence="4" id="KW-1185">Reference proteome</keyword>
<evidence type="ECO:0000259" key="1">
    <source>
        <dbReference type="Pfam" id="PF13391"/>
    </source>
</evidence>
<dbReference type="InterPro" id="IPR011396">
    <property type="entry name" value="PT_DNA_restrict"/>
</dbReference>
<sequence>MSSKDLNYYVTKFTKLRVDRAHGSVAPHKPILLLSVIELIEQGLLSHNQIPLSAELIAAFLKLWQPLGSNAHNADIGMPFFHLKSDGFWHFKPNPGFEALLFSGARVRAVGVLRQAVEYAYLDDELFELLQQPVSRNSLIAVLLDNWFADKNQQIEEILSRNALEDFQKELLATGGKVYQEAELKDEAKVVVRDATFRRAVISAYNRRCAFCGLQILDSLCQNVVDGAHIMPFSQFYDDRIDNGISLCKNHHWAFDKGWFSIGDDFTLLVKDDLHEDAPNCRPMKQFNGDRIRLPVHTQYYPRLEALRWHRQHVFGAA</sequence>
<name>A0A9X5I6M9_9CYAN</name>
<comment type="caution">
    <text evidence="3">The sequence shown here is derived from an EMBL/GenBank/DDBJ whole genome shotgun (WGS) entry which is preliminary data.</text>
</comment>
<gene>
    <name evidence="3" type="ORF">QH73_0020130</name>
</gene>
<feature type="domain" description="HNH nuclease" evidence="1">
    <location>
        <begin position="209"/>
        <end position="262"/>
    </location>
</feature>
<organism evidence="3 4">
    <name type="scientific">Scytonema millei VB511283</name>
    <dbReference type="NCBI Taxonomy" id="1245923"/>
    <lineage>
        <taxon>Bacteria</taxon>
        <taxon>Bacillati</taxon>
        <taxon>Cyanobacteriota</taxon>
        <taxon>Cyanophyceae</taxon>
        <taxon>Nostocales</taxon>
        <taxon>Scytonemataceae</taxon>
        <taxon>Scytonema</taxon>
    </lineage>
</organism>
<keyword evidence="3" id="KW-0378">Hydrolase</keyword>
<evidence type="ECO:0000313" key="4">
    <source>
        <dbReference type="Proteomes" id="UP000031532"/>
    </source>
</evidence>
<dbReference type="InterPro" id="IPR003615">
    <property type="entry name" value="HNH_nuc"/>
</dbReference>
<dbReference type="Pfam" id="PF26340">
    <property type="entry name" value="DNA-SBD_ScoMcrA"/>
    <property type="match status" value="1"/>
</dbReference>
<protein>
    <submittedName>
        <fullName evidence="3">HNH endonuclease</fullName>
    </submittedName>
</protein>
<dbReference type="Proteomes" id="UP000031532">
    <property type="component" value="Unassembled WGS sequence"/>
</dbReference>
<dbReference type="EMBL" id="JTJC03000006">
    <property type="protein sequence ID" value="NHC36914.1"/>
    <property type="molecule type" value="Genomic_DNA"/>
</dbReference>
<evidence type="ECO:0000259" key="2">
    <source>
        <dbReference type="Pfam" id="PF26340"/>
    </source>
</evidence>
<dbReference type="InterPro" id="IPR058813">
    <property type="entry name" value="DNA-SBD_ScoMcrA"/>
</dbReference>
<dbReference type="RefSeq" id="WP_039714060.1">
    <property type="nucleotide sequence ID" value="NZ_JTJC03000006.1"/>
</dbReference>